<feature type="compositionally biased region" description="Acidic residues" evidence="1">
    <location>
        <begin position="1"/>
        <end position="10"/>
    </location>
</feature>
<evidence type="ECO:0000256" key="1">
    <source>
        <dbReference type="SAM" id="MobiDB-lite"/>
    </source>
</evidence>
<dbReference type="Proteomes" id="UP000235786">
    <property type="component" value="Unassembled WGS sequence"/>
</dbReference>
<reference evidence="2 3" key="1">
    <citation type="submission" date="2016-04" db="EMBL/GenBank/DDBJ databases">
        <title>A degradative enzymes factory behind the ericoid mycorrhizal symbiosis.</title>
        <authorList>
            <consortium name="DOE Joint Genome Institute"/>
            <person name="Martino E."/>
            <person name="Morin E."/>
            <person name="Grelet G."/>
            <person name="Kuo A."/>
            <person name="Kohler A."/>
            <person name="Daghino S."/>
            <person name="Barry K."/>
            <person name="Choi C."/>
            <person name="Cichocki N."/>
            <person name="Clum A."/>
            <person name="Copeland A."/>
            <person name="Hainaut M."/>
            <person name="Haridas S."/>
            <person name="Labutti K."/>
            <person name="Lindquist E."/>
            <person name="Lipzen A."/>
            <person name="Khouja H.-R."/>
            <person name="Murat C."/>
            <person name="Ohm R."/>
            <person name="Olson A."/>
            <person name="Spatafora J."/>
            <person name="Veneault-Fourrey C."/>
            <person name="Henrissat B."/>
            <person name="Grigoriev I."/>
            <person name="Martin F."/>
            <person name="Perotto S."/>
        </authorList>
    </citation>
    <scope>NUCLEOTIDE SEQUENCE [LARGE SCALE GENOMIC DNA]</scope>
    <source>
        <strain evidence="2 3">F</strain>
    </source>
</reference>
<proteinExistence type="predicted"/>
<dbReference type="AlphaFoldDB" id="A0A2J6RQ89"/>
<feature type="compositionally biased region" description="Polar residues" evidence="1">
    <location>
        <begin position="11"/>
        <end position="22"/>
    </location>
</feature>
<feature type="compositionally biased region" description="Acidic residues" evidence="1">
    <location>
        <begin position="44"/>
        <end position="59"/>
    </location>
</feature>
<feature type="compositionally biased region" description="Polar residues" evidence="1">
    <location>
        <begin position="164"/>
        <end position="175"/>
    </location>
</feature>
<protein>
    <recommendedName>
        <fullName evidence="4">BTB domain-containing protein</fullName>
    </recommendedName>
</protein>
<accession>A0A2J6RQ89</accession>
<feature type="compositionally biased region" description="Basic and acidic residues" evidence="1">
    <location>
        <begin position="64"/>
        <end position="101"/>
    </location>
</feature>
<gene>
    <name evidence="2" type="ORF">L207DRAFT_582864</name>
</gene>
<dbReference type="EMBL" id="KZ613945">
    <property type="protein sequence ID" value="PMD40678.1"/>
    <property type="molecule type" value="Genomic_DNA"/>
</dbReference>
<dbReference type="OrthoDB" id="3564919at2759"/>
<evidence type="ECO:0000313" key="2">
    <source>
        <dbReference type="EMBL" id="PMD40678.1"/>
    </source>
</evidence>
<organism evidence="2 3">
    <name type="scientific">Hyaloscypha variabilis (strain UAMH 11265 / GT02V1 / F)</name>
    <name type="common">Meliniomyces variabilis</name>
    <dbReference type="NCBI Taxonomy" id="1149755"/>
    <lineage>
        <taxon>Eukaryota</taxon>
        <taxon>Fungi</taxon>
        <taxon>Dikarya</taxon>
        <taxon>Ascomycota</taxon>
        <taxon>Pezizomycotina</taxon>
        <taxon>Leotiomycetes</taxon>
        <taxon>Helotiales</taxon>
        <taxon>Hyaloscyphaceae</taxon>
        <taxon>Hyaloscypha</taxon>
        <taxon>Hyaloscypha variabilis</taxon>
    </lineage>
</organism>
<keyword evidence="3" id="KW-1185">Reference proteome</keyword>
<sequence length="331" mass="37168">MSTLSEDENDQSSAKNQGNSRYKINLRLKLSPFDQKMIQISNEPGEETDNSDEMEEEANQEGSGTEREKTPSSLGKFREELDSDDQNERLAAKEGFERDSDSSQTMSKNKAPKKNSDSTKPAPNNEASGDQLNSTKTASNNEASAEGDSTQTFSNNEAAEKADSTQTLSNNNNTIGKGIERVDDDHQQHSVSCIGVSTLSPYCHVMVQPSWETSKLYRHHGQHGPWLHLVLKETSYKVHREIVLSKLPHLPSLYCDHTDSNDSQHRVDETLHNINLTLYWVYYGTLPPRVKVMRAKNVDGMTWDAYELCKFALRLSAGDLVDCIHMMVALR</sequence>
<evidence type="ECO:0000313" key="3">
    <source>
        <dbReference type="Proteomes" id="UP000235786"/>
    </source>
</evidence>
<name>A0A2J6RQ89_HYAVF</name>
<evidence type="ECO:0008006" key="4">
    <source>
        <dbReference type="Google" id="ProtNLM"/>
    </source>
</evidence>
<feature type="compositionally biased region" description="Polar residues" evidence="1">
    <location>
        <begin position="118"/>
        <end position="157"/>
    </location>
</feature>
<feature type="region of interest" description="Disordered" evidence="1">
    <location>
        <begin position="1"/>
        <end position="178"/>
    </location>
</feature>